<keyword evidence="3" id="KW-1185">Reference proteome</keyword>
<feature type="compositionally biased region" description="Basic residues" evidence="1">
    <location>
        <begin position="62"/>
        <end position="71"/>
    </location>
</feature>
<feature type="compositionally biased region" description="Basic residues" evidence="1">
    <location>
        <begin position="84"/>
        <end position="94"/>
    </location>
</feature>
<dbReference type="EnsemblPlants" id="AET1Gv20053000.26">
    <property type="protein sequence ID" value="AET1Gv20053000.26"/>
    <property type="gene ID" value="AET1Gv20053000"/>
</dbReference>
<dbReference type="AlphaFoldDB" id="A0A452XLC9"/>
<dbReference type="Gramene" id="AET1Gv20053000.26">
    <property type="protein sequence ID" value="AET1Gv20053000.26"/>
    <property type="gene ID" value="AET1Gv20053000"/>
</dbReference>
<sequence>ISSTCLSYSPFFYSPNLLSSFPLPASLASRHLLPHRRGSRRRDRGHHPSRFPSTGCAPHFALPRRSRRRLSRPFSAPVPVPAGARRKGRRRCAARKGGAARLRVAAVDSKIFSPSGGEPGLLLRGGRASRPAAAPGRCRPCSCCSSPSAGGGSWRPG</sequence>
<evidence type="ECO:0000313" key="3">
    <source>
        <dbReference type="Proteomes" id="UP000015105"/>
    </source>
</evidence>
<feature type="compositionally biased region" description="Basic residues" evidence="1">
    <location>
        <begin position="34"/>
        <end position="49"/>
    </location>
</feature>
<reference evidence="2" key="4">
    <citation type="submission" date="2019-03" db="UniProtKB">
        <authorList>
            <consortium name="EnsemblPlants"/>
        </authorList>
    </citation>
    <scope>IDENTIFICATION</scope>
</reference>
<dbReference type="Proteomes" id="UP000015105">
    <property type="component" value="Chromosome 1D"/>
</dbReference>
<reference evidence="3" key="2">
    <citation type="journal article" date="2017" name="Nat. Plants">
        <title>The Aegilops tauschii genome reveals multiple impacts of transposons.</title>
        <authorList>
            <person name="Zhao G."/>
            <person name="Zou C."/>
            <person name="Li K."/>
            <person name="Wang K."/>
            <person name="Li T."/>
            <person name="Gao L."/>
            <person name="Zhang X."/>
            <person name="Wang H."/>
            <person name="Yang Z."/>
            <person name="Liu X."/>
            <person name="Jiang W."/>
            <person name="Mao L."/>
            <person name="Kong X."/>
            <person name="Jiao Y."/>
            <person name="Jia J."/>
        </authorList>
    </citation>
    <scope>NUCLEOTIDE SEQUENCE [LARGE SCALE GENOMIC DNA]</scope>
    <source>
        <strain evidence="3">cv. AL8/78</strain>
    </source>
</reference>
<organism evidence="2 3">
    <name type="scientific">Aegilops tauschii subsp. strangulata</name>
    <name type="common">Goatgrass</name>
    <dbReference type="NCBI Taxonomy" id="200361"/>
    <lineage>
        <taxon>Eukaryota</taxon>
        <taxon>Viridiplantae</taxon>
        <taxon>Streptophyta</taxon>
        <taxon>Embryophyta</taxon>
        <taxon>Tracheophyta</taxon>
        <taxon>Spermatophyta</taxon>
        <taxon>Magnoliopsida</taxon>
        <taxon>Liliopsida</taxon>
        <taxon>Poales</taxon>
        <taxon>Poaceae</taxon>
        <taxon>BOP clade</taxon>
        <taxon>Pooideae</taxon>
        <taxon>Triticodae</taxon>
        <taxon>Triticeae</taxon>
        <taxon>Triticinae</taxon>
        <taxon>Aegilops</taxon>
    </lineage>
</organism>
<accession>A0A452XLC9</accession>
<name>A0A452XLC9_AEGTS</name>
<proteinExistence type="predicted"/>
<evidence type="ECO:0000256" key="1">
    <source>
        <dbReference type="SAM" id="MobiDB-lite"/>
    </source>
</evidence>
<reference evidence="3" key="1">
    <citation type="journal article" date="2014" name="Science">
        <title>Ancient hybridizations among the ancestral genomes of bread wheat.</title>
        <authorList>
            <consortium name="International Wheat Genome Sequencing Consortium,"/>
            <person name="Marcussen T."/>
            <person name="Sandve S.R."/>
            <person name="Heier L."/>
            <person name="Spannagl M."/>
            <person name="Pfeifer M."/>
            <person name="Jakobsen K.S."/>
            <person name="Wulff B.B."/>
            <person name="Steuernagel B."/>
            <person name="Mayer K.F."/>
            <person name="Olsen O.A."/>
        </authorList>
    </citation>
    <scope>NUCLEOTIDE SEQUENCE [LARGE SCALE GENOMIC DNA]</scope>
    <source>
        <strain evidence="3">cv. AL8/78</strain>
    </source>
</reference>
<evidence type="ECO:0000313" key="2">
    <source>
        <dbReference type="EnsemblPlants" id="AET1Gv20053000.26"/>
    </source>
</evidence>
<reference evidence="2" key="3">
    <citation type="journal article" date="2017" name="Nature">
        <title>Genome sequence of the progenitor of the wheat D genome Aegilops tauschii.</title>
        <authorList>
            <person name="Luo M.C."/>
            <person name="Gu Y.Q."/>
            <person name="Puiu D."/>
            <person name="Wang H."/>
            <person name="Twardziok S.O."/>
            <person name="Deal K.R."/>
            <person name="Huo N."/>
            <person name="Zhu T."/>
            <person name="Wang L."/>
            <person name="Wang Y."/>
            <person name="McGuire P.E."/>
            <person name="Liu S."/>
            <person name="Long H."/>
            <person name="Ramasamy R.K."/>
            <person name="Rodriguez J.C."/>
            <person name="Van S.L."/>
            <person name="Yuan L."/>
            <person name="Wang Z."/>
            <person name="Xia Z."/>
            <person name="Xiao L."/>
            <person name="Anderson O.D."/>
            <person name="Ouyang S."/>
            <person name="Liang Y."/>
            <person name="Zimin A.V."/>
            <person name="Pertea G."/>
            <person name="Qi P."/>
            <person name="Bennetzen J.L."/>
            <person name="Dai X."/>
            <person name="Dawson M.W."/>
            <person name="Muller H.G."/>
            <person name="Kugler K."/>
            <person name="Rivarola-Duarte L."/>
            <person name="Spannagl M."/>
            <person name="Mayer K.F.X."/>
            <person name="Lu F.H."/>
            <person name="Bevan M.W."/>
            <person name="Leroy P."/>
            <person name="Li P."/>
            <person name="You F.M."/>
            <person name="Sun Q."/>
            <person name="Liu Z."/>
            <person name="Lyons E."/>
            <person name="Wicker T."/>
            <person name="Salzberg S.L."/>
            <person name="Devos K.M."/>
            <person name="Dvorak J."/>
        </authorList>
    </citation>
    <scope>NUCLEOTIDE SEQUENCE [LARGE SCALE GENOMIC DNA]</scope>
    <source>
        <strain evidence="2">cv. AL8/78</strain>
    </source>
</reference>
<feature type="region of interest" description="Disordered" evidence="1">
    <location>
        <begin position="116"/>
        <end position="137"/>
    </location>
</feature>
<reference evidence="2" key="5">
    <citation type="journal article" date="2021" name="G3 (Bethesda)">
        <title>Aegilops tauschii genome assembly Aet v5.0 features greater sequence contiguity and improved annotation.</title>
        <authorList>
            <person name="Wang L."/>
            <person name="Zhu T."/>
            <person name="Rodriguez J.C."/>
            <person name="Deal K.R."/>
            <person name="Dubcovsky J."/>
            <person name="McGuire P.E."/>
            <person name="Lux T."/>
            <person name="Spannagl M."/>
            <person name="Mayer K.F.X."/>
            <person name="Baldrich P."/>
            <person name="Meyers B.C."/>
            <person name="Huo N."/>
            <person name="Gu Y.Q."/>
            <person name="Zhou H."/>
            <person name="Devos K.M."/>
            <person name="Bennetzen J.L."/>
            <person name="Unver T."/>
            <person name="Budak H."/>
            <person name="Gulick P.J."/>
            <person name="Galiba G."/>
            <person name="Kalapos B."/>
            <person name="Nelson D.R."/>
            <person name="Li P."/>
            <person name="You F.M."/>
            <person name="Luo M.C."/>
            <person name="Dvorak J."/>
        </authorList>
    </citation>
    <scope>NUCLEOTIDE SEQUENCE [LARGE SCALE GENOMIC DNA]</scope>
    <source>
        <strain evidence="2">cv. AL8/78</strain>
    </source>
</reference>
<protein>
    <submittedName>
        <fullName evidence="2">Uncharacterized protein</fullName>
    </submittedName>
</protein>
<feature type="region of interest" description="Disordered" evidence="1">
    <location>
        <begin position="34"/>
        <end position="95"/>
    </location>
</feature>